<dbReference type="RefSeq" id="WP_205134027.1">
    <property type="nucleotide sequence ID" value="NZ_JACSNT010000011.1"/>
</dbReference>
<protein>
    <recommendedName>
        <fullName evidence="4">DUF3592 domain-containing protein</fullName>
    </recommendedName>
</protein>
<keyword evidence="3" id="KW-1185">Reference proteome</keyword>
<evidence type="ECO:0000313" key="3">
    <source>
        <dbReference type="Proteomes" id="UP000729290"/>
    </source>
</evidence>
<evidence type="ECO:0008006" key="4">
    <source>
        <dbReference type="Google" id="ProtNLM"/>
    </source>
</evidence>
<comment type="caution">
    <text evidence="2">The sequence shown here is derived from an EMBL/GenBank/DDBJ whole genome shotgun (WGS) entry which is preliminary data.</text>
</comment>
<feature type="transmembrane region" description="Helical" evidence="1">
    <location>
        <begin position="140"/>
        <end position="158"/>
    </location>
</feature>
<reference evidence="2 3" key="1">
    <citation type="journal article" date="2021" name="Sci. Rep.">
        <title>The distribution of antibiotic resistance genes in chicken gut microbiota commensals.</title>
        <authorList>
            <person name="Juricova H."/>
            <person name="Matiasovicova J."/>
            <person name="Kubasova T."/>
            <person name="Cejkova D."/>
            <person name="Rychlik I."/>
        </authorList>
    </citation>
    <scope>NUCLEOTIDE SEQUENCE [LARGE SCALE GENOMIC DNA]</scope>
    <source>
        <strain evidence="2 3">An431b</strain>
    </source>
</reference>
<organism evidence="2 3">
    <name type="scientific">Anaerotignum lactatifermentans</name>
    <dbReference type="NCBI Taxonomy" id="160404"/>
    <lineage>
        <taxon>Bacteria</taxon>
        <taxon>Bacillati</taxon>
        <taxon>Bacillota</taxon>
        <taxon>Clostridia</taxon>
        <taxon>Lachnospirales</taxon>
        <taxon>Anaerotignaceae</taxon>
        <taxon>Anaerotignum</taxon>
    </lineage>
</organism>
<gene>
    <name evidence="2" type="ORF">H9X83_03350</name>
</gene>
<feature type="transmembrane region" description="Helical" evidence="1">
    <location>
        <begin position="7"/>
        <end position="26"/>
    </location>
</feature>
<proteinExistence type="predicted"/>
<keyword evidence="1" id="KW-1133">Transmembrane helix</keyword>
<name>A0ABS2G972_9FIRM</name>
<keyword evidence="1" id="KW-0472">Membrane</keyword>
<evidence type="ECO:0000256" key="1">
    <source>
        <dbReference type="SAM" id="Phobius"/>
    </source>
</evidence>
<evidence type="ECO:0000313" key="2">
    <source>
        <dbReference type="EMBL" id="MBM6877198.1"/>
    </source>
</evidence>
<sequence length="171" mass="19201">MKVIVQAVVTAVVLFVVCIGFLVGFAPHPLEKDGLRADFLAQATAAGLSDEEGYVLVEESYYNSVSFLMEDVNGKRAAGSYVRSVFFDKYGENAFYTEGWGDGENVVFKDKVNDGMMKYNVTYTFGAEPFITADDEAQPVLYIKVFGICFAAMIFFLVKMQMEKKRQRKLR</sequence>
<dbReference type="Proteomes" id="UP000729290">
    <property type="component" value="Unassembled WGS sequence"/>
</dbReference>
<keyword evidence="1" id="KW-0812">Transmembrane</keyword>
<accession>A0ABS2G972</accession>
<dbReference type="EMBL" id="JACSNV010000003">
    <property type="protein sequence ID" value="MBM6877198.1"/>
    <property type="molecule type" value="Genomic_DNA"/>
</dbReference>